<comment type="caution">
    <text evidence="3">The sequence shown here is derived from an EMBL/GenBank/DDBJ whole genome shotgun (WGS) entry which is preliminary data.</text>
</comment>
<reference evidence="3 4" key="1">
    <citation type="journal article" date="2019" name="Microorganisms">
        <title>Genome Insights into the Novel Species Microvirga brassicacearum, a Rapeseed Endophyte with Biotechnological Potential.</title>
        <authorList>
            <person name="Jimenez-Gomez A."/>
            <person name="Saati-Santamaria Z."/>
            <person name="Igual J.M."/>
            <person name="Rivas R."/>
            <person name="Mateos P.F."/>
            <person name="Garcia-Fraile P."/>
        </authorList>
    </citation>
    <scope>NUCLEOTIDE SEQUENCE [LARGE SCALE GENOMIC DNA]</scope>
    <source>
        <strain evidence="3 4">CDVBN77</strain>
    </source>
</reference>
<accession>A0A5N3PDC7</accession>
<dbReference type="EMBL" id="VCMV01000013">
    <property type="protein sequence ID" value="KAB0267655.1"/>
    <property type="molecule type" value="Genomic_DNA"/>
</dbReference>
<feature type="region of interest" description="Disordered" evidence="2">
    <location>
        <begin position="323"/>
        <end position="359"/>
    </location>
</feature>
<evidence type="ECO:0000313" key="3">
    <source>
        <dbReference type="EMBL" id="KAB0267655.1"/>
    </source>
</evidence>
<feature type="coiled-coil region" evidence="1">
    <location>
        <begin position="291"/>
        <end position="318"/>
    </location>
</feature>
<organism evidence="3 4">
    <name type="scientific">Microvirga brassicacearum</name>
    <dbReference type="NCBI Taxonomy" id="2580413"/>
    <lineage>
        <taxon>Bacteria</taxon>
        <taxon>Pseudomonadati</taxon>
        <taxon>Pseudomonadota</taxon>
        <taxon>Alphaproteobacteria</taxon>
        <taxon>Hyphomicrobiales</taxon>
        <taxon>Methylobacteriaceae</taxon>
        <taxon>Microvirga</taxon>
    </lineage>
</organism>
<name>A0A5N3PDC7_9HYPH</name>
<sequence length="359" mass="39355">MIFVLGFLAATLIALLMIPAINQRAERLARRRAEALFPMSIAELTAEKDHLRAEFAVLQRRIERRAEEAQAVKHQSMAELGRRAMHLETLDSTLAERNETVVRLGSDLAEAQGALAACETSLAETTAALADRREILAALEITHRATVDELATMRRDRDQLRASLSVTTSELTRTSHTLGELEDSYARIDAALTAALSEIDAKRITISDLETRLMTQSARGDDFERALSERHSELSDERKRLAVLAKSLTAEQERGLILEQHIREVEAERDGKAMELSALALQLENARSKSAEHAARAAQTASAENEELRLRIKQLADQILAAGKAAAQGESKSVKNGGKASNRSAKGAGRNSGKRKRPA</sequence>
<gene>
    <name evidence="3" type="ORF">FEZ63_10245</name>
</gene>
<dbReference type="RefSeq" id="WP_150943926.1">
    <property type="nucleotide sequence ID" value="NZ_VCMV01000013.1"/>
</dbReference>
<dbReference type="OrthoDB" id="7826912at2"/>
<protein>
    <submittedName>
        <fullName evidence="3">Uncharacterized protein</fullName>
    </submittedName>
</protein>
<feature type="coiled-coil region" evidence="1">
    <location>
        <begin position="41"/>
        <end position="68"/>
    </location>
</feature>
<keyword evidence="4" id="KW-1185">Reference proteome</keyword>
<dbReference type="Gene3D" id="1.10.287.1490">
    <property type="match status" value="1"/>
</dbReference>
<dbReference type="AlphaFoldDB" id="A0A5N3PDC7"/>
<dbReference type="Proteomes" id="UP000325684">
    <property type="component" value="Unassembled WGS sequence"/>
</dbReference>
<evidence type="ECO:0000256" key="1">
    <source>
        <dbReference type="SAM" id="Coils"/>
    </source>
</evidence>
<proteinExistence type="predicted"/>
<evidence type="ECO:0000256" key="2">
    <source>
        <dbReference type="SAM" id="MobiDB-lite"/>
    </source>
</evidence>
<keyword evidence="1" id="KW-0175">Coiled coil</keyword>
<evidence type="ECO:0000313" key="4">
    <source>
        <dbReference type="Proteomes" id="UP000325684"/>
    </source>
</evidence>